<keyword evidence="9" id="KW-0539">Nucleus</keyword>
<feature type="compositionally biased region" description="Polar residues" evidence="11">
    <location>
        <begin position="901"/>
        <end position="912"/>
    </location>
</feature>
<dbReference type="PANTHER" id="PTHR31576:SF2">
    <property type="entry name" value="TATA BOX-BINDING PROTEIN-ASSOCIATED FACTOR RNA POLYMERASE I SUBUNIT B"/>
    <property type="match status" value="1"/>
</dbReference>
<dbReference type="Proteomes" id="UP001140206">
    <property type="component" value="Chromosome 2"/>
</dbReference>
<evidence type="ECO:0000256" key="9">
    <source>
        <dbReference type="ARBA" id="ARBA00023242"/>
    </source>
</evidence>
<keyword evidence="3" id="KW-0479">Metal-binding</keyword>
<evidence type="ECO:0000256" key="8">
    <source>
        <dbReference type="ARBA" id="ARBA00023163"/>
    </source>
</evidence>
<dbReference type="PANTHER" id="PTHR31576">
    <property type="entry name" value="TATA BOX-BINDING PROTEIN-ASSOCIATED FACTOR RNA POLYMERASE I SUBUNIT B"/>
    <property type="match status" value="1"/>
</dbReference>
<dbReference type="GO" id="GO:0042790">
    <property type="term" value="P:nucleolar large rRNA transcription by RNA polymerase I"/>
    <property type="evidence" value="ECO:0007669"/>
    <property type="project" value="TreeGrafter"/>
</dbReference>
<evidence type="ECO:0000256" key="6">
    <source>
        <dbReference type="ARBA" id="ARBA00023015"/>
    </source>
</evidence>
<dbReference type="AlphaFoldDB" id="A0AAV8G5K9"/>
<proteinExistence type="inferred from homology"/>
<dbReference type="InterPro" id="IPR048538">
    <property type="entry name" value="Rrn7_cyclin_C"/>
</dbReference>
<dbReference type="InterPro" id="IPR033599">
    <property type="entry name" value="TAF1B/Rrn7"/>
</dbReference>
<dbReference type="GO" id="GO:0008270">
    <property type="term" value="F:zinc ion binding"/>
    <property type="evidence" value="ECO:0007669"/>
    <property type="project" value="UniProtKB-KW"/>
</dbReference>
<evidence type="ECO:0000256" key="7">
    <source>
        <dbReference type="ARBA" id="ARBA00023125"/>
    </source>
</evidence>
<evidence type="ECO:0000256" key="2">
    <source>
        <dbReference type="ARBA" id="ARBA00006899"/>
    </source>
</evidence>
<feature type="domain" description="Rrn7/TAF1B N-terminal cyclin" evidence="12">
    <location>
        <begin position="185"/>
        <end position="304"/>
    </location>
</feature>
<gene>
    <name evidence="14" type="ORF">LUZ62_049023</name>
</gene>
<keyword evidence="4" id="KW-0863">Zinc-finger</keyword>
<evidence type="ECO:0000256" key="11">
    <source>
        <dbReference type="SAM" id="MobiDB-lite"/>
    </source>
</evidence>
<keyword evidence="8" id="KW-0804">Transcription</keyword>
<comment type="similarity">
    <text evidence="2">Belongs to the RRN7/TAF1B family.</text>
</comment>
<evidence type="ECO:0000259" key="13">
    <source>
        <dbReference type="Pfam" id="PF20645"/>
    </source>
</evidence>
<feature type="region of interest" description="Disordered" evidence="11">
    <location>
        <begin position="898"/>
        <end position="979"/>
    </location>
</feature>
<feature type="compositionally biased region" description="Polar residues" evidence="11">
    <location>
        <begin position="943"/>
        <end position="958"/>
    </location>
</feature>
<feature type="coiled-coil region" evidence="10">
    <location>
        <begin position="804"/>
        <end position="853"/>
    </location>
</feature>
<sequence length="1095" mass="122442">MKLAILAARKRRVEFPPKRRASLRLFRLSVSSIFSLHPKVLLPLPLVLLGLGALALRPKGLTGNLGFCNLGRTSLSLSQTRMGSAETITLEQPCIDCGNNVFELDIGFYYCAECGTRTKSTIATDVDLDTVFGDGALYSQRLHRQAPINQEVHSGDDEPRDFGSRPLPDIQTVARALRERYLMGLQVMLQNQCQVLMETYKVSPIICGMAGPIWLSYLATTGVLQEGWAIAVLANCKNLPAKGSKNKSSTEKVTINKVYRTLRKSIPIYSTLAISFLSCHLAREPVLPTDIIDWAQEAKLPYLSFFIEMDRYIGTAPAACPLKNRTMFRPTRILGSWQLEDVAGKIAEKIGLHLPPVNFYAVARRWLEELSLPMEILPRACRVYEWLLPTELWISANGVVGFPTRVVVMSILIITLRMLYDINGYGTWEKSLNGVADKQAQLEEGCEMDSNMSSEFDTRELLRVLEAVHKDIEVKHDYLQDLDTYLKYYRDVISAGMACDPELQVNRTIKRCWDIYCKNKDTEFDIKPENLNFQHKNIKRKRYNDDVTISTCSESSTRLHADTFEIKCPLPKCAVDSSLRGERELDRMRFEMEENWFCYLAPVSRRKSKGYISYTRAKDNFFMYAVHADYYILLRALAKLAKVDMRLLHDSTLQLERKLTWIEGKIRTSLNVPKDHCCAPGNTAGDLVGVLPPRCHFSSFAYVSRDAASHPLPDQSHGAVLPSQVPPQIPIPLVQDPGRQGAQVNGRNVVCDGLGTASENGTTVGVISGSSYSPLWQMLPMASPMVFPNGLHTDPLKNELTRIKQQEDQLARRYETKKMQLKLEMEEELERLKRRYEDMLQEEEHTYQRQKQHLEEVYSKVKLNQSLAEEFRAKFIEHRALPPSSPAPSQLRNLVAGPRQMPTQSRAPQQIQRAHAPPAVAPRPGSASANSNRPPSITALHISPTSSPLCPSATSQSPMRAPFSPVSLPPRPVPALRTNNRAPVPHLARARPHVSATASIVNPNPAIDSVAASATQQQLQSLLARRLQRGPAALSQTQTQNLAVDSQSQEQSAALNQHHTQNLSVESMLASFGNCSSTEQAAAVRDGVVCLSDDD</sequence>
<evidence type="ECO:0000256" key="4">
    <source>
        <dbReference type="ARBA" id="ARBA00022771"/>
    </source>
</evidence>
<evidence type="ECO:0000313" key="14">
    <source>
        <dbReference type="EMBL" id="KAJ4797777.1"/>
    </source>
</evidence>
<evidence type="ECO:0000256" key="3">
    <source>
        <dbReference type="ARBA" id="ARBA00022723"/>
    </source>
</evidence>
<dbReference type="InterPro" id="IPR048540">
    <property type="entry name" value="Rrn7_cyclin_N"/>
</dbReference>
<feature type="domain" description="Rrn7/TAF1B C-terminal cyclin" evidence="13">
    <location>
        <begin position="339"/>
        <end position="433"/>
    </location>
</feature>
<comment type="caution">
    <text evidence="14">The sequence shown here is derived from an EMBL/GenBank/DDBJ whole genome shotgun (WGS) entry which is preliminary data.</text>
</comment>
<comment type="subcellular location">
    <subcellularLocation>
        <location evidence="1">Nucleus</location>
        <location evidence="1">Nucleolus</location>
    </subcellularLocation>
</comment>
<accession>A0AAV8G5K9</accession>
<keyword evidence="10" id="KW-0175">Coiled coil</keyword>
<evidence type="ECO:0000256" key="5">
    <source>
        <dbReference type="ARBA" id="ARBA00022833"/>
    </source>
</evidence>
<keyword evidence="7" id="KW-0238">DNA-binding</keyword>
<dbReference type="GO" id="GO:0070860">
    <property type="term" value="C:RNA polymerase I core factor complex"/>
    <property type="evidence" value="ECO:0007669"/>
    <property type="project" value="InterPro"/>
</dbReference>
<evidence type="ECO:0000256" key="1">
    <source>
        <dbReference type="ARBA" id="ARBA00004604"/>
    </source>
</evidence>
<dbReference type="Gene3D" id="6.10.250.1310">
    <property type="match status" value="1"/>
</dbReference>
<dbReference type="EMBL" id="JAMFTS010000002">
    <property type="protein sequence ID" value="KAJ4797777.1"/>
    <property type="molecule type" value="Genomic_DNA"/>
</dbReference>
<dbReference type="Pfam" id="PF20645">
    <property type="entry name" value="Rrn7_cyclin_C"/>
    <property type="match status" value="1"/>
</dbReference>
<dbReference type="GO" id="GO:0001164">
    <property type="term" value="F:RNA polymerase I core promoter sequence-specific DNA binding"/>
    <property type="evidence" value="ECO:0007669"/>
    <property type="project" value="InterPro"/>
</dbReference>
<keyword evidence="6" id="KW-0805">Transcription regulation</keyword>
<dbReference type="Pfam" id="PF20644">
    <property type="entry name" value="Rrn7_cyclin_N"/>
    <property type="match status" value="1"/>
</dbReference>
<evidence type="ECO:0000256" key="10">
    <source>
        <dbReference type="SAM" id="Coils"/>
    </source>
</evidence>
<feature type="region of interest" description="Disordered" evidence="11">
    <location>
        <begin position="1034"/>
        <end position="1055"/>
    </location>
</feature>
<name>A0AAV8G5K9_9POAL</name>
<keyword evidence="5" id="KW-0862">Zinc</keyword>
<feature type="compositionally biased region" description="Low complexity" evidence="11">
    <location>
        <begin position="913"/>
        <end position="924"/>
    </location>
</feature>
<evidence type="ECO:0000313" key="15">
    <source>
        <dbReference type="Proteomes" id="UP001140206"/>
    </source>
</evidence>
<evidence type="ECO:0000259" key="12">
    <source>
        <dbReference type="Pfam" id="PF20644"/>
    </source>
</evidence>
<reference evidence="14" key="1">
    <citation type="submission" date="2022-08" db="EMBL/GenBank/DDBJ databases">
        <authorList>
            <person name="Marques A."/>
        </authorList>
    </citation>
    <scope>NUCLEOTIDE SEQUENCE</scope>
    <source>
        <strain evidence="14">RhyPub2mFocal</strain>
        <tissue evidence="14">Leaves</tissue>
    </source>
</reference>
<organism evidence="14 15">
    <name type="scientific">Rhynchospora pubera</name>
    <dbReference type="NCBI Taxonomy" id="906938"/>
    <lineage>
        <taxon>Eukaryota</taxon>
        <taxon>Viridiplantae</taxon>
        <taxon>Streptophyta</taxon>
        <taxon>Embryophyta</taxon>
        <taxon>Tracheophyta</taxon>
        <taxon>Spermatophyta</taxon>
        <taxon>Magnoliopsida</taxon>
        <taxon>Liliopsida</taxon>
        <taxon>Poales</taxon>
        <taxon>Cyperaceae</taxon>
        <taxon>Cyperoideae</taxon>
        <taxon>Rhynchosporeae</taxon>
        <taxon>Rhynchospora</taxon>
    </lineage>
</organism>
<keyword evidence="15" id="KW-1185">Reference proteome</keyword>
<protein>
    <submittedName>
        <fullName evidence="14">TATA box-binding protein-associated factor RNA polymerase I subunit B</fullName>
    </submittedName>
</protein>